<keyword evidence="13" id="KW-1185">Reference proteome</keyword>
<evidence type="ECO:0000259" key="11">
    <source>
        <dbReference type="SMART" id="SM01264"/>
    </source>
</evidence>
<keyword evidence="6" id="KW-0479">Metal-binding</keyword>
<evidence type="ECO:0000256" key="6">
    <source>
        <dbReference type="ARBA" id="ARBA00022723"/>
    </source>
</evidence>
<proteinExistence type="inferred from homology"/>
<comment type="cofactor">
    <cofactor evidence="1">
        <name>Zn(2+)</name>
        <dbReference type="ChEBI" id="CHEBI:29105"/>
    </cofactor>
</comment>
<dbReference type="Pfam" id="PF08367">
    <property type="entry name" value="M16C_assoc"/>
    <property type="match status" value="1"/>
</dbReference>
<dbReference type="GO" id="GO:0046872">
    <property type="term" value="F:metal ion binding"/>
    <property type="evidence" value="ECO:0007669"/>
    <property type="project" value="UniProtKB-KW"/>
</dbReference>
<keyword evidence="9" id="KW-0482">Metalloprotease</keyword>
<sequence length="851" mass="97920">MWRSKVTKLIRLQTGCPTYRYSSQLARQKLSTESSDVQLFKEGQEYHGFLVKSIEDISEFRITAVLMQHEKTKAQYLHLFRNDTNNTFSVNFRTTPMNSSGQPHILEHTVLCGSELYPVRDPFFKMLSRSLATFMNAMTGPDLTMYPFSSQNYSDFRNLQRIYLDAVFRPLLKEPDFRQEGWRLEHTDPQDIKSSIMIKGVVYNEMKGVFSENENIIGQRIQCAILPDHTYGVISGGDPKEIPNLSYSDLVKFHKEHYHPSNARFYSYGNFPLLPSLEYINNEYLCKYAYSPMSHTQVPHQKRWTEPKKEHITCRYDSMGDVIEKQNTVTISLLLSSNTNVYETFLMQFLTELLIKGPNSPFYKSMIEPNFSGGFTPSTGFDTQPKDCIFTIGLQGVKNDDFDKVVKIYEDTVASIVENGFESQHIESVLHRFELSVKHETSNFGLHLLFGLTPTWNHTEDIVNSLKVNEMIDSLKMHLKNDPKYLQQQVEKYFKNNTHKLILTMSADKSFEEKLAKEEKQLIKKKTKKLSDVDKKSIFDKNQELLKIMQEPAKTELLPTLTIDDISDSVERVDKVQVTLNHVPTQINRVNSNGIVYFKAILNTNELSPEQQMMLPLFCYVISKLGTDKMNFREFDSLVNRKTAGLSFQNHIGESLFHLHTYEPGMYLSSYCLEKNADSMWDIWNQIFTITDLKDISRFQMLVQLYMANLTHGIVDSGHIYAMQAASSLVSGSAYQIEQLSGLQHISYMKRLIHTSNFKAILDEILNIAKILFDKKKMRVALNISPDSQTSVLRSFENFIMGLPDVPATLNTDSDSVYVTGKKHVSTRGVCIYRSIHSRLPRLPKIISVAI</sequence>
<evidence type="ECO:0000256" key="3">
    <source>
        <dbReference type="ARBA" id="ARBA00007575"/>
    </source>
</evidence>
<dbReference type="PANTHER" id="PTHR43016">
    <property type="entry name" value="PRESEQUENCE PROTEASE"/>
    <property type="match status" value="1"/>
</dbReference>
<reference evidence="12" key="1">
    <citation type="submission" date="2022-03" db="EMBL/GenBank/DDBJ databases">
        <authorList>
            <person name="Sayadi A."/>
        </authorList>
    </citation>
    <scope>NUCLEOTIDE SEQUENCE</scope>
</reference>
<protein>
    <recommendedName>
        <fullName evidence="4">Presequence protease, mitochondrial</fullName>
    </recommendedName>
</protein>
<feature type="domain" description="Peptidase M16C associated" evidence="11">
    <location>
        <begin position="505"/>
        <end position="752"/>
    </location>
</feature>
<evidence type="ECO:0000256" key="1">
    <source>
        <dbReference type="ARBA" id="ARBA00001947"/>
    </source>
</evidence>
<dbReference type="SMART" id="SM01264">
    <property type="entry name" value="M16C_associated"/>
    <property type="match status" value="1"/>
</dbReference>
<keyword evidence="8" id="KW-0862">Zinc</keyword>
<evidence type="ECO:0000256" key="9">
    <source>
        <dbReference type="ARBA" id="ARBA00023049"/>
    </source>
</evidence>
<dbReference type="GO" id="GO:0016485">
    <property type="term" value="P:protein processing"/>
    <property type="evidence" value="ECO:0007669"/>
    <property type="project" value="TreeGrafter"/>
</dbReference>
<dbReference type="InterPro" id="IPR007863">
    <property type="entry name" value="Peptidase_M16_C"/>
</dbReference>
<dbReference type="EMBL" id="CAKOFQ010006892">
    <property type="protein sequence ID" value="CAH1980295.1"/>
    <property type="molecule type" value="Genomic_DNA"/>
</dbReference>
<dbReference type="PANTHER" id="PTHR43016:SF13">
    <property type="entry name" value="PRESEQUENCE PROTEASE, MITOCHONDRIAL"/>
    <property type="match status" value="1"/>
</dbReference>
<evidence type="ECO:0000256" key="8">
    <source>
        <dbReference type="ARBA" id="ARBA00022833"/>
    </source>
</evidence>
<evidence type="ECO:0000256" key="10">
    <source>
        <dbReference type="ARBA" id="ARBA00023128"/>
    </source>
</evidence>
<comment type="subcellular location">
    <subcellularLocation>
        <location evidence="2">Mitochondrion</location>
    </subcellularLocation>
</comment>
<evidence type="ECO:0000256" key="2">
    <source>
        <dbReference type="ARBA" id="ARBA00004173"/>
    </source>
</evidence>
<keyword evidence="7" id="KW-0378">Hydrolase</keyword>
<dbReference type="InterPro" id="IPR013578">
    <property type="entry name" value="Peptidase_M16C_assoc"/>
</dbReference>
<organism evidence="12 13">
    <name type="scientific">Acanthoscelides obtectus</name>
    <name type="common">Bean weevil</name>
    <name type="synonym">Bruchus obtectus</name>
    <dbReference type="NCBI Taxonomy" id="200917"/>
    <lineage>
        <taxon>Eukaryota</taxon>
        <taxon>Metazoa</taxon>
        <taxon>Ecdysozoa</taxon>
        <taxon>Arthropoda</taxon>
        <taxon>Hexapoda</taxon>
        <taxon>Insecta</taxon>
        <taxon>Pterygota</taxon>
        <taxon>Neoptera</taxon>
        <taxon>Endopterygota</taxon>
        <taxon>Coleoptera</taxon>
        <taxon>Polyphaga</taxon>
        <taxon>Cucujiformia</taxon>
        <taxon>Chrysomeloidea</taxon>
        <taxon>Chrysomelidae</taxon>
        <taxon>Bruchinae</taxon>
        <taxon>Bruchini</taxon>
        <taxon>Acanthoscelides</taxon>
    </lineage>
</organism>
<dbReference type="Gene3D" id="3.30.830.10">
    <property type="entry name" value="Metalloenzyme, LuxS/M16 peptidase-like"/>
    <property type="match status" value="3"/>
</dbReference>
<evidence type="ECO:0000256" key="5">
    <source>
        <dbReference type="ARBA" id="ARBA00022670"/>
    </source>
</evidence>
<dbReference type="FunFam" id="3.30.830.10:FF:000009">
    <property type="entry name" value="Presequence protease, mitochondrial"/>
    <property type="match status" value="1"/>
</dbReference>
<comment type="caution">
    <text evidence="12">The sequence shown here is derived from an EMBL/GenBank/DDBJ whole genome shotgun (WGS) entry which is preliminary data.</text>
</comment>
<evidence type="ECO:0000256" key="7">
    <source>
        <dbReference type="ARBA" id="ARBA00022801"/>
    </source>
</evidence>
<evidence type="ECO:0000256" key="4">
    <source>
        <dbReference type="ARBA" id="ARBA00020167"/>
    </source>
</evidence>
<dbReference type="GO" id="GO:0005759">
    <property type="term" value="C:mitochondrial matrix"/>
    <property type="evidence" value="ECO:0007669"/>
    <property type="project" value="TreeGrafter"/>
</dbReference>
<dbReference type="Proteomes" id="UP001152888">
    <property type="component" value="Unassembled WGS sequence"/>
</dbReference>
<evidence type="ECO:0000313" key="13">
    <source>
        <dbReference type="Proteomes" id="UP001152888"/>
    </source>
</evidence>
<name>A0A9P0KN80_ACAOB</name>
<dbReference type="InterPro" id="IPR011249">
    <property type="entry name" value="Metalloenz_LuxS/M16"/>
</dbReference>
<dbReference type="SUPFAM" id="SSF63411">
    <property type="entry name" value="LuxS/MPP-like metallohydrolase"/>
    <property type="match status" value="3"/>
</dbReference>
<dbReference type="OrthoDB" id="10250783at2759"/>
<keyword evidence="5" id="KW-0645">Protease</keyword>
<dbReference type="Pfam" id="PF05193">
    <property type="entry name" value="Peptidase_M16_C"/>
    <property type="match status" value="1"/>
</dbReference>
<dbReference type="FunFam" id="3.30.830.10:FF:000011">
    <property type="entry name" value="Presequence protease, mitochondrial"/>
    <property type="match status" value="1"/>
</dbReference>
<comment type="similarity">
    <text evidence="3">Belongs to the peptidase M16 family. PreP subfamily.</text>
</comment>
<keyword evidence="10" id="KW-0496">Mitochondrion</keyword>
<evidence type="ECO:0000313" key="12">
    <source>
        <dbReference type="EMBL" id="CAH1980295.1"/>
    </source>
</evidence>
<dbReference type="GO" id="GO:0004222">
    <property type="term" value="F:metalloendopeptidase activity"/>
    <property type="evidence" value="ECO:0007669"/>
    <property type="project" value="TreeGrafter"/>
</dbReference>
<dbReference type="AlphaFoldDB" id="A0A9P0KN80"/>
<gene>
    <name evidence="12" type="ORF">ACAOBT_LOCUS13891</name>
</gene>
<accession>A0A9P0KN80</accession>